<sequence>MKVVIATLFIAVAVAAAASAADLDTLLHLAEKGKCAIPCVSVAVNGLGCKEGQGPIDLICANLQPIMAGSTDCLTKCELNQHTQDYAKKAATKFCDKHNKHQI</sequence>
<evidence type="ECO:0000313" key="2">
    <source>
        <dbReference type="EMBL" id="KAJ4145962.1"/>
    </source>
</evidence>
<dbReference type="EMBL" id="JAJHUN010000011">
    <property type="protein sequence ID" value="KAJ4145962.1"/>
    <property type="molecule type" value="Genomic_DNA"/>
</dbReference>
<accession>A0A9W8UFY2</accession>
<keyword evidence="3" id="KW-1185">Reference proteome</keyword>
<feature type="chain" id="PRO_5040822409" description="Extracellular membrane protein CFEM domain-containing protein" evidence="1">
    <location>
        <begin position="21"/>
        <end position="103"/>
    </location>
</feature>
<dbReference type="KEGG" id="amus:LMH87_004793"/>
<dbReference type="AlphaFoldDB" id="A0A9W8UFY2"/>
<evidence type="ECO:0000313" key="3">
    <source>
        <dbReference type="Proteomes" id="UP001144673"/>
    </source>
</evidence>
<organism evidence="2 3">
    <name type="scientific">Akanthomyces muscarius</name>
    <name type="common">Entomopathogenic fungus</name>
    <name type="synonym">Lecanicillium muscarium</name>
    <dbReference type="NCBI Taxonomy" id="2231603"/>
    <lineage>
        <taxon>Eukaryota</taxon>
        <taxon>Fungi</taxon>
        <taxon>Dikarya</taxon>
        <taxon>Ascomycota</taxon>
        <taxon>Pezizomycotina</taxon>
        <taxon>Sordariomycetes</taxon>
        <taxon>Hypocreomycetidae</taxon>
        <taxon>Hypocreales</taxon>
        <taxon>Cordycipitaceae</taxon>
        <taxon>Akanthomyces</taxon>
    </lineage>
</organism>
<evidence type="ECO:0000256" key="1">
    <source>
        <dbReference type="SAM" id="SignalP"/>
    </source>
</evidence>
<feature type="signal peptide" evidence="1">
    <location>
        <begin position="1"/>
        <end position="20"/>
    </location>
</feature>
<protein>
    <recommendedName>
        <fullName evidence="4">Extracellular membrane protein CFEM domain-containing protein</fullName>
    </recommendedName>
</protein>
<proteinExistence type="predicted"/>
<comment type="caution">
    <text evidence="2">The sequence shown here is derived from an EMBL/GenBank/DDBJ whole genome shotgun (WGS) entry which is preliminary data.</text>
</comment>
<keyword evidence="1" id="KW-0732">Signal</keyword>
<gene>
    <name evidence="2" type="ORF">LMH87_004793</name>
</gene>
<dbReference type="Proteomes" id="UP001144673">
    <property type="component" value="Chromosome 2"/>
</dbReference>
<name>A0A9W8UFY2_AKAMU</name>
<dbReference type="GeneID" id="80891952"/>
<reference evidence="2" key="1">
    <citation type="journal article" date="2023" name="Access Microbiol">
        <title>De-novo genome assembly for Akanthomyces muscarius, a biocontrol agent of insect agricultural pests.</title>
        <authorList>
            <person name="Erdos Z."/>
            <person name="Studholme D.J."/>
            <person name="Raymond B."/>
            <person name="Sharma M."/>
        </authorList>
    </citation>
    <scope>NUCLEOTIDE SEQUENCE</scope>
    <source>
        <strain evidence="2">Ve6</strain>
    </source>
</reference>
<evidence type="ECO:0008006" key="4">
    <source>
        <dbReference type="Google" id="ProtNLM"/>
    </source>
</evidence>
<dbReference type="RefSeq" id="XP_056049632.1">
    <property type="nucleotide sequence ID" value="XM_056196066.1"/>
</dbReference>